<comment type="caution">
    <text evidence="3">The sequence shown here is derived from an EMBL/GenBank/DDBJ whole genome shotgun (WGS) entry which is preliminary data.</text>
</comment>
<dbReference type="Gramene" id="rna37055">
    <property type="protein sequence ID" value="RHN52387.1"/>
    <property type="gene ID" value="gene37055"/>
</dbReference>
<name>A0A396HNF2_MEDTR</name>
<organism evidence="3">
    <name type="scientific">Medicago truncatula</name>
    <name type="common">Barrel medic</name>
    <name type="synonym">Medicago tribuloides</name>
    <dbReference type="NCBI Taxonomy" id="3880"/>
    <lineage>
        <taxon>Eukaryota</taxon>
        <taxon>Viridiplantae</taxon>
        <taxon>Streptophyta</taxon>
        <taxon>Embryophyta</taxon>
        <taxon>Tracheophyta</taxon>
        <taxon>Spermatophyta</taxon>
        <taxon>Magnoliopsida</taxon>
        <taxon>eudicotyledons</taxon>
        <taxon>Gunneridae</taxon>
        <taxon>Pentapetalae</taxon>
        <taxon>rosids</taxon>
        <taxon>fabids</taxon>
        <taxon>Fabales</taxon>
        <taxon>Fabaceae</taxon>
        <taxon>Papilionoideae</taxon>
        <taxon>50 kb inversion clade</taxon>
        <taxon>NPAAA clade</taxon>
        <taxon>Hologalegina</taxon>
        <taxon>IRL clade</taxon>
        <taxon>Trifolieae</taxon>
        <taxon>Medicago</taxon>
    </lineage>
</organism>
<dbReference type="InterPro" id="IPR009810">
    <property type="entry name" value="Nodulin_late_dom"/>
</dbReference>
<accession>A0A396HNF2</accession>
<dbReference type="EMBL" id="PSQE01000006">
    <property type="protein sequence ID" value="RHN52387.1"/>
    <property type="molecule type" value="Genomic_DNA"/>
</dbReference>
<dbReference type="Pfam" id="PF07127">
    <property type="entry name" value="Nodulin_late"/>
    <property type="match status" value="1"/>
</dbReference>
<gene>
    <name evidence="3" type="ORF">MtrunA17_Chr6g0479951</name>
</gene>
<feature type="signal peptide" evidence="1">
    <location>
        <begin position="1"/>
        <end position="22"/>
    </location>
</feature>
<feature type="domain" description="Late nodulin" evidence="2">
    <location>
        <begin position="1"/>
        <end position="52"/>
    </location>
</feature>
<dbReference type="Proteomes" id="UP000265566">
    <property type="component" value="Chromosome 6"/>
</dbReference>
<keyword evidence="1" id="KW-0732">Signal</keyword>
<feature type="chain" id="PRO_5017413549" evidence="1">
    <location>
        <begin position="23"/>
        <end position="59"/>
    </location>
</feature>
<evidence type="ECO:0000256" key="1">
    <source>
        <dbReference type="SAM" id="SignalP"/>
    </source>
</evidence>
<dbReference type="AlphaFoldDB" id="A0A396HNF2"/>
<reference evidence="3" key="1">
    <citation type="journal article" date="2018" name="Nat. Plants">
        <title>Whole-genome landscape of Medicago truncatula symbiotic genes.</title>
        <authorList>
            <person name="Pecrix Y."/>
            <person name="Gamas P."/>
            <person name="Carrere S."/>
        </authorList>
    </citation>
    <scope>NUCLEOTIDE SEQUENCE</scope>
    <source>
        <tissue evidence="3">Leaves</tissue>
    </source>
</reference>
<dbReference type="GO" id="GO:0046872">
    <property type="term" value="F:metal ion binding"/>
    <property type="evidence" value="ECO:0007669"/>
    <property type="project" value="InterPro"/>
</dbReference>
<evidence type="ECO:0000259" key="2">
    <source>
        <dbReference type="Pfam" id="PF07127"/>
    </source>
</evidence>
<protein>
    <submittedName>
        <fullName evidence="3">Putative Late nodulin</fullName>
    </submittedName>
</protein>
<evidence type="ECO:0000313" key="3">
    <source>
        <dbReference type="EMBL" id="RHN52387.1"/>
    </source>
</evidence>
<proteinExistence type="predicted"/>
<sequence>MAQILMFFSSLIIFLTLFLVETRKTGIRCESKQDCPTMALPDYVTCVEGLCRIYLNTFA</sequence>